<dbReference type="GO" id="GO:0046983">
    <property type="term" value="F:protein dimerization activity"/>
    <property type="evidence" value="ECO:0007669"/>
    <property type="project" value="InterPro"/>
</dbReference>
<dbReference type="GO" id="GO:0005634">
    <property type="term" value="C:nucleus"/>
    <property type="evidence" value="ECO:0007669"/>
    <property type="project" value="UniProtKB-SubCell"/>
</dbReference>
<organism evidence="13 14">
    <name type="scientific">Dipteronia sinensis</name>
    <dbReference type="NCBI Taxonomy" id="43782"/>
    <lineage>
        <taxon>Eukaryota</taxon>
        <taxon>Viridiplantae</taxon>
        <taxon>Streptophyta</taxon>
        <taxon>Embryophyta</taxon>
        <taxon>Tracheophyta</taxon>
        <taxon>Spermatophyta</taxon>
        <taxon>Magnoliopsida</taxon>
        <taxon>eudicotyledons</taxon>
        <taxon>Gunneridae</taxon>
        <taxon>Pentapetalae</taxon>
        <taxon>rosids</taxon>
        <taxon>malvids</taxon>
        <taxon>Sapindales</taxon>
        <taxon>Sapindaceae</taxon>
        <taxon>Hippocastanoideae</taxon>
        <taxon>Acereae</taxon>
        <taxon>Dipteronia</taxon>
    </lineage>
</organism>
<evidence type="ECO:0000256" key="6">
    <source>
        <dbReference type="ARBA" id="ARBA00023015"/>
    </source>
</evidence>
<dbReference type="InterPro" id="IPR013087">
    <property type="entry name" value="Znf_C2H2_type"/>
</dbReference>
<accession>A0AAE0A0Z3</accession>
<dbReference type="InterPro" id="IPR003656">
    <property type="entry name" value="Znf_BED"/>
</dbReference>
<keyword evidence="6" id="KW-0805">Transcription regulation</keyword>
<evidence type="ECO:0000256" key="4">
    <source>
        <dbReference type="ARBA" id="ARBA00022771"/>
    </source>
</evidence>
<dbReference type="SUPFAM" id="SSF53098">
    <property type="entry name" value="Ribonuclease H-like"/>
    <property type="match status" value="1"/>
</dbReference>
<protein>
    <recommendedName>
        <fullName evidence="12">BED-type domain-containing protein</fullName>
    </recommendedName>
</protein>
<dbReference type="SUPFAM" id="SSF57667">
    <property type="entry name" value="beta-beta-alpha zinc fingers"/>
    <property type="match status" value="1"/>
</dbReference>
<dbReference type="PROSITE" id="PS00028">
    <property type="entry name" value="ZINC_FINGER_C2H2_1"/>
    <property type="match status" value="1"/>
</dbReference>
<dbReference type="InterPro" id="IPR012337">
    <property type="entry name" value="RNaseH-like_sf"/>
</dbReference>
<dbReference type="SMART" id="SM00614">
    <property type="entry name" value="ZnF_BED"/>
    <property type="match status" value="1"/>
</dbReference>
<dbReference type="GO" id="GO:0008270">
    <property type="term" value="F:zinc ion binding"/>
    <property type="evidence" value="ECO:0007669"/>
    <property type="project" value="UniProtKB-KW"/>
</dbReference>
<keyword evidence="7" id="KW-0238">DNA-binding</keyword>
<dbReference type="InterPro" id="IPR025525">
    <property type="entry name" value="hAT-like_transposase_RNase-H"/>
</dbReference>
<feature type="domain" description="BED-type" evidence="12">
    <location>
        <begin position="46"/>
        <end position="108"/>
    </location>
</feature>
<proteinExistence type="predicted"/>
<dbReference type="GO" id="GO:0003677">
    <property type="term" value="F:DNA binding"/>
    <property type="evidence" value="ECO:0007669"/>
    <property type="project" value="UniProtKB-KW"/>
</dbReference>
<evidence type="ECO:0000256" key="3">
    <source>
        <dbReference type="ARBA" id="ARBA00022723"/>
    </source>
</evidence>
<evidence type="ECO:0000256" key="9">
    <source>
        <dbReference type="ARBA" id="ARBA00023242"/>
    </source>
</evidence>
<keyword evidence="5" id="KW-0862">Zinc</keyword>
<dbReference type="InterPro" id="IPR036236">
    <property type="entry name" value="Znf_C2H2_sf"/>
</dbReference>
<sequence>MDPTHPYFADGLNMLNDDFDLSGPAETGAGPSGSGATPTSRTKSKRLTSDVWQCFDVVEMTLPDGTVGPRAKCKFCPKNYTTTKGGTGHLRRHMQKCMPKHVQVPNTTQTQLQRHPDGSVTTWHYDAAHARECLARYIAQTDQPINFGDCVFFQEFITSAFCLQMQIVSRTTTRNDLIKMFKTQRDDLTAELQHLTVSIALTSDIWNACSKQDYLCVTGHYLDSECRIQKKILGFRPMDFAHTADNIFAVILSVLETYDITHRILSITLDNASANTKSIALFTERNIPQAGGYFFHQRCACHIINLVVQSGLKKVSNRIERIRDAISWIGSSNPRFQEFGRHCTLNGLRPRRFQTDMPVRWNSTYLMLKNCLEYDTTISGFYNMKLAESGCPPAQSLTPDDWYVAKIFVEFLQVFYNATVTLSGVYYPTSSQAIHQIVEMSDMLNTYREDDLIGDAVVAMETKFKKYWSEMPFLYALGVIVDPRIKLAGLEYLLEFTGNKLSIDYSEQITDIRNKLFEVFSIYERRFGGIHTEPLPEPDRQPLPTSWSILKRRKKDKSASSSSSTTRSAASSGAELNRFLEAQFDADENTENFDMLLWWKTYSYRYPVLSHLARDILVIPVSTVSSEQAFSTSGRIIEPRRNCLTPEMVEVLICIRDWEHARKRMQNETVDEQFIQNFSNLYVDEGSASNQVQN</sequence>
<reference evidence="13" key="1">
    <citation type="journal article" date="2023" name="Plant J.">
        <title>Genome sequences and population genomics provide insights into the demographic history, inbreeding, and mutation load of two 'living fossil' tree species of Dipteronia.</title>
        <authorList>
            <person name="Feng Y."/>
            <person name="Comes H.P."/>
            <person name="Chen J."/>
            <person name="Zhu S."/>
            <person name="Lu R."/>
            <person name="Zhang X."/>
            <person name="Li P."/>
            <person name="Qiu J."/>
            <person name="Olsen K.M."/>
            <person name="Qiu Y."/>
        </authorList>
    </citation>
    <scope>NUCLEOTIDE SEQUENCE</scope>
    <source>
        <strain evidence="13">NBL</strain>
    </source>
</reference>
<keyword evidence="4 10" id="KW-0863">Zinc-finger</keyword>
<dbReference type="InterPro" id="IPR052035">
    <property type="entry name" value="ZnF_BED_domain_contain"/>
</dbReference>
<dbReference type="PANTHER" id="PTHR46481:SF5">
    <property type="entry name" value="OS08G0393150 PROTEIN"/>
    <property type="match status" value="1"/>
</dbReference>
<keyword evidence="8" id="KW-0804">Transcription</keyword>
<keyword evidence="9" id="KW-0539">Nucleus</keyword>
<evidence type="ECO:0000313" key="13">
    <source>
        <dbReference type="EMBL" id="KAK3198778.1"/>
    </source>
</evidence>
<dbReference type="Proteomes" id="UP001281410">
    <property type="component" value="Unassembled WGS sequence"/>
</dbReference>
<comment type="subcellular location">
    <subcellularLocation>
        <location evidence="1">Nucleus</location>
    </subcellularLocation>
</comment>
<dbReference type="InterPro" id="IPR008906">
    <property type="entry name" value="HATC_C_dom"/>
</dbReference>
<feature type="region of interest" description="Disordered" evidence="11">
    <location>
        <begin position="19"/>
        <end position="44"/>
    </location>
</feature>
<evidence type="ECO:0000256" key="5">
    <source>
        <dbReference type="ARBA" id="ARBA00022833"/>
    </source>
</evidence>
<comment type="caution">
    <text evidence="13">The sequence shown here is derived from an EMBL/GenBank/DDBJ whole genome shotgun (WGS) entry which is preliminary data.</text>
</comment>
<dbReference type="PANTHER" id="PTHR46481">
    <property type="entry name" value="ZINC FINGER BED DOMAIN-CONTAINING PROTEIN 4"/>
    <property type="match status" value="1"/>
</dbReference>
<keyword evidence="3" id="KW-0479">Metal-binding</keyword>
<gene>
    <name evidence="13" type="ORF">Dsin_022193</name>
</gene>
<evidence type="ECO:0000259" key="12">
    <source>
        <dbReference type="PROSITE" id="PS50808"/>
    </source>
</evidence>
<comment type="subunit">
    <text evidence="2">Homodimer.</text>
</comment>
<evidence type="ECO:0000256" key="8">
    <source>
        <dbReference type="ARBA" id="ARBA00023163"/>
    </source>
</evidence>
<evidence type="ECO:0000256" key="1">
    <source>
        <dbReference type="ARBA" id="ARBA00004123"/>
    </source>
</evidence>
<evidence type="ECO:0000256" key="2">
    <source>
        <dbReference type="ARBA" id="ARBA00011738"/>
    </source>
</evidence>
<evidence type="ECO:0000256" key="11">
    <source>
        <dbReference type="SAM" id="MobiDB-lite"/>
    </source>
</evidence>
<dbReference type="EMBL" id="JANJYJ010000007">
    <property type="protein sequence ID" value="KAK3198778.1"/>
    <property type="molecule type" value="Genomic_DNA"/>
</dbReference>
<dbReference type="Pfam" id="PF14372">
    <property type="entry name" value="hAT-like_RNase-H"/>
    <property type="match status" value="1"/>
</dbReference>
<keyword evidence="14" id="KW-1185">Reference proteome</keyword>
<evidence type="ECO:0000313" key="14">
    <source>
        <dbReference type="Proteomes" id="UP001281410"/>
    </source>
</evidence>
<dbReference type="Pfam" id="PF05699">
    <property type="entry name" value="Dimer_Tnp_hAT"/>
    <property type="match status" value="1"/>
</dbReference>
<name>A0AAE0A0Z3_9ROSI</name>
<dbReference type="PROSITE" id="PS50808">
    <property type="entry name" value="ZF_BED"/>
    <property type="match status" value="1"/>
</dbReference>
<evidence type="ECO:0000256" key="7">
    <source>
        <dbReference type="ARBA" id="ARBA00023125"/>
    </source>
</evidence>
<dbReference type="AlphaFoldDB" id="A0AAE0A0Z3"/>
<evidence type="ECO:0000256" key="10">
    <source>
        <dbReference type="PROSITE-ProRule" id="PRU00027"/>
    </source>
</evidence>